<proteinExistence type="predicted"/>
<dbReference type="Proteomes" id="UP001165085">
    <property type="component" value="Unassembled WGS sequence"/>
</dbReference>
<keyword evidence="3" id="KW-1185">Reference proteome</keyword>
<evidence type="ECO:0000313" key="3">
    <source>
        <dbReference type="Proteomes" id="UP001165085"/>
    </source>
</evidence>
<evidence type="ECO:0000313" key="2">
    <source>
        <dbReference type="EMBL" id="GMH63350.1"/>
    </source>
</evidence>
<feature type="region of interest" description="Disordered" evidence="1">
    <location>
        <begin position="14"/>
        <end position="114"/>
    </location>
</feature>
<dbReference type="SUPFAM" id="SSF53335">
    <property type="entry name" value="S-adenosyl-L-methionine-dependent methyltransferases"/>
    <property type="match status" value="1"/>
</dbReference>
<sequence length="843" mass="95222">MSAIGNKALILDATSGTQKNWVHLNNMEPTGGRRRGKQKFADLSEIGLSSRNRKATPSVVKKEKKRKPRKGEGSSSSDSSDSSDEKKKKKKGNKKKKRKMKEISPDSDSDQGENKPSFFWVVDEDNSDFISLIFGVLDEKGYLELGGRLPKGKETQSEREQHNRDAKIKAFDGLSTFVLRHSTRDSRQNALFESNSFAEVEDLSYKRFSVNNDKKNDKYLGRKVCCVINHNFEWFLENQPQDGHPLDFNPNQPMEEADKAICFLTIVARQKEKATGRSDSESVCYWLCGECFRGGGSVKRSGYSEILFNMVELELILLGTEDESAPINIQKKNTLEKVGLGRLKLAEKERSIRKFGYKGNVNQFGGAQLLIQTARSVGWIGRDVKTPVYLGDVVKYIWMKSGGGQGWGEEEEYRWGIVREILQLEYSESAIHGNFVTVEMVPKTFIIEDLTSFLRHDGGTRGSQYDGYVNCVYNNIILPDPHEVSESLPEFDFDQQGVHSDWLTVNKDKMGPTFLKNWWELYETFTDPERRKEELKKSRGKINILEVAGGKGTGILALVEGLGVDPKMIRVFVCEDKDNRCALENRMATIPDEVDQYWLGGVEKLTGEVLKKLTDEIGPIHLIFASLPCQDFSTACSQHNDWTVDNRFENENGAKFVGFGKVVKLVQKSNLRCIVISENVVSTIEVRKRMNSLVGVNNVTFNVSEVYEATNRPRIVHMNSPIFPSRLHPAGTKKELLGDKNTEALQIKTLRASHRNGPVGGPVLYDPNISDYKRGITPNEADLFMGCKFGSTSSACCFSKKKDDNGSKLMKKRPETEYTVNDADRWFLIGNSFNKLWFAHQRA</sequence>
<accession>A0A9W7E2Y5</accession>
<reference evidence="3" key="1">
    <citation type="journal article" date="2023" name="Commun. Biol.">
        <title>Genome analysis of Parmales, the sister group of diatoms, reveals the evolutionary specialization of diatoms from phago-mixotrophs to photoautotrophs.</title>
        <authorList>
            <person name="Ban H."/>
            <person name="Sato S."/>
            <person name="Yoshikawa S."/>
            <person name="Yamada K."/>
            <person name="Nakamura Y."/>
            <person name="Ichinomiya M."/>
            <person name="Sato N."/>
            <person name="Blanc-Mathieu R."/>
            <person name="Endo H."/>
            <person name="Kuwata A."/>
            <person name="Ogata H."/>
        </authorList>
    </citation>
    <scope>NUCLEOTIDE SEQUENCE [LARGE SCALE GENOMIC DNA]</scope>
    <source>
        <strain evidence="3">NIES 3701</strain>
    </source>
</reference>
<dbReference type="EMBL" id="BRXY01000084">
    <property type="protein sequence ID" value="GMH63350.1"/>
    <property type="molecule type" value="Genomic_DNA"/>
</dbReference>
<feature type="compositionally biased region" description="Basic residues" evidence="1">
    <location>
        <begin position="87"/>
        <end position="100"/>
    </location>
</feature>
<evidence type="ECO:0000256" key="1">
    <source>
        <dbReference type="SAM" id="MobiDB-lite"/>
    </source>
</evidence>
<dbReference type="AlphaFoldDB" id="A0A9W7E2Y5"/>
<protein>
    <submittedName>
        <fullName evidence="2">Uncharacterized protein</fullName>
    </submittedName>
</protein>
<dbReference type="InterPro" id="IPR029063">
    <property type="entry name" value="SAM-dependent_MTases_sf"/>
</dbReference>
<dbReference type="Gene3D" id="3.40.50.150">
    <property type="entry name" value="Vaccinia Virus protein VP39"/>
    <property type="match status" value="1"/>
</dbReference>
<organism evidence="2 3">
    <name type="scientific">Triparma strigata</name>
    <dbReference type="NCBI Taxonomy" id="1606541"/>
    <lineage>
        <taxon>Eukaryota</taxon>
        <taxon>Sar</taxon>
        <taxon>Stramenopiles</taxon>
        <taxon>Ochrophyta</taxon>
        <taxon>Bolidophyceae</taxon>
        <taxon>Parmales</taxon>
        <taxon>Triparmaceae</taxon>
        <taxon>Triparma</taxon>
    </lineage>
</organism>
<comment type="caution">
    <text evidence="2">The sequence shown here is derived from an EMBL/GenBank/DDBJ whole genome shotgun (WGS) entry which is preliminary data.</text>
</comment>
<name>A0A9W7E2Y5_9STRA</name>
<gene>
    <name evidence="2" type="ORF">TrST_g1611</name>
</gene>